<feature type="region of interest" description="Disordered" evidence="8">
    <location>
        <begin position="289"/>
        <end position="313"/>
    </location>
</feature>
<dbReference type="Pfam" id="PF05010">
    <property type="entry name" value="TACC_C"/>
    <property type="match status" value="1"/>
</dbReference>
<feature type="coiled-coil region" evidence="7">
    <location>
        <begin position="774"/>
        <end position="921"/>
    </location>
</feature>
<feature type="compositionally biased region" description="Basic and acidic residues" evidence="8">
    <location>
        <begin position="406"/>
        <end position="420"/>
    </location>
</feature>
<evidence type="ECO:0000256" key="7">
    <source>
        <dbReference type="SAM" id="Coils"/>
    </source>
</evidence>
<evidence type="ECO:0000256" key="6">
    <source>
        <dbReference type="ARBA" id="ARBA00023212"/>
    </source>
</evidence>
<dbReference type="GO" id="GO:0005737">
    <property type="term" value="C:cytoplasm"/>
    <property type="evidence" value="ECO:0007669"/>
    <property type="project" value="TreeGrafter"/>
</dbReference>
<evidence type="ECO:0000259" key="9">
    <source>
        <dbReference type="Pfam" id="PF05010"/>
    </source>
</evidence>
<feature type="region of interest" description="Disordered" evidence="8">
    <location>
        <begin position="346"/>
        <end position="438"/>
    </location>
</feature>
<proteinExistence type="inferred from homology"/>
<feature type="domain" description="Transforming acidic coiled-coil-containing protein C-terminal" evidence="9">
    <location>
        <begin position="722"/>
        <end position="919"/>
    </location>
</feature>
<accession>A0A1S3QZ39</accession>
<dbReference type="KEGG" id="sasa:100195680"/>
<comment type="subcellular location">
    <subcellularLocation>
        <location evidence="1">Cytoplasm</location>
        <location evidence="1">Cytoskeleton</location>
    </subcellularLocation>
</comment>
<evidence type="ECO:0000313" key="10">
    <source>
        <dbReference type="Proteomes" id="UP001652741"/>
    </source>
</evidence>
<reference evidence="11" key="1">
    <citation type="submission" date="2025-08" db="UniProtKB">
        <authorList>
            <consortium name="RefSeq"/>
        </authorList>
    </citation>
    <scope>IDENTIFICATION</scope>
</reference>
<dbReference type="AlphaFoldDB" id="A0A1S3QZ39"/>
<evidence type="ECO:0000256" key="1">
    <source>
        <dbReference type="ARBA" id="ARBA00004245"/>
    </source>
</evidence>
<dbReference type="PaxDb" id="8030-ENSSSAP00000039008"/>
<evidence type="ECO:0000256" key="5">
    <source>
        <dbReference type="ARBA" id="ARBA00023054"/>
    </source>
</evidence>
<dbReference type="GO" id="GO:0007052">
    <property type="term" value="P:mitotic spindle organization"/>
    <property type="evidence" value="ECO:0007669"/>
    <property type="project" value="InterPro"/>
</dbReference>
<dbReference type="RefSeq" id="XP_014044714.2">
    <property type="nucleotide sequence ID" value="XM_014189239.2"/>
</dbReference>
<dbReference type="GO" id="GO:0021987">
    <property type="term" value="P:cerebral cortex development"/>
    <property type="evidence" value="ECO:0007669"/>
    <property type="project" value="TreeGrafter"/>
</dbReference>
<name>A0A1S3QZ39_SALSA</name>
<keyword evidence="10" id="KW-1185">Reference proteome</keyword>
<dbReference type="Pfam" id="PF25777">
    <property type="entry name" value="Aurora-A_bind_TACC3"/>
    <property type="match status" value="1"/>
</dbReference>
<dbReference type="Bgee" id="ENSSSAG00000043775">
    <property type="expression patterns" value="Expressed in ovary and 24 other cell types or tissues"/>
</dbReference>
<dbReference type="InterPro" id="IPR057663">
    <property type="entry name" value="TACC3_Aurora-A_bind"/>
</dbReference>
<dbReference type="GO" id="GO:0007097">
    <property type="term" value="P:nuclear migration"/>
    <property type="evidence" value="ECO:0007669"/>
    <property type="project" value="TreeGrafter"/>
</dbReference>
<dbReference type="InterPro" id="IPR007707">
    <property type="entry name" value="TACC_C"/>
</dbReference>
<evidence type="ECO:0000256" key="8">
    <source>
        <dbReference type="SAM" id="MobiDB-lite"/>
    </source>
</evidence>
<protein>
    <submittedName>
        <fullName evidence="11">Transforming acidic coiled-coil-containing protein 3 isoform X1</fullName>
    </submittedName>
</protein>
<keyword evidence="6" id="KW-0206">Cytoskeleton</keyword>
<evidence type="ECO:0000313" key="11">
    <source>
        <dbReference type="RefSeq" id="XP_014044714.2"/>
    </source>
</evidence>
<feature type="region of interest" description="Disordered" evidence="8">
    <location>
        <begin position="476"/>
        <end position="565"/>
    </location>
</feature>
<organism evidence="10 11">
    <name type="scientific">Salmo salar</name>
    <name type="common">Atlantic salmon</name>
    <dbReference type="NCBI Taxonomy" id="8030"/>
    <lineage>
        <taxon>Eukaryota</taxon>
        <taxon>Metazoa</taxon>
        <taxon>Chordata</taxon>
        <taxon>Craniata</taxon>
        <taxon>Vertebrata</taxon>
        <taxon>Euteleostomi</taxon>
        <taxon>Actinopterygii</taxon>
        <taxon>Neopterygii</taxon>
        <taxon>Teleostei</taxon>
        <taxon>Protacanthopterygii</taxon>
        <taxon>Salmoniformes</taxon>
        <taxon>Salmonidae</taxon>
        <taxon>Salmoninae</taxon>
        <taxon>Salmo</taxon>
    </lineage>
</organism>
<dbReference type="GeneID" id="100195680"/>
<evidence type="ECO:0000256" key="4">
    <source>
        <dbReference type="ARBA" id="ARBA00022553"/>
    </source>
</evidence>
<keyword evidence="5 7" id="KW-0175">Coiled coil</keyword>
<evidence type="ECO:0000256" key="3">
    <source>
        <dbReference type="ARBA" id="ARBA00022490"/>
    </source>
</evidence>
<dbReference type="Gene3D" id="1.20.5.1700">
    <property type="match status" value="1"/>
</dbReference>
<feature type="compositionally biased region" description="Polar residues" evidence="8">
    <location>
        <begin position="546"/>
        <end position="565"/>
    </location>
</feature>
<dbReference type="PANTHER" id="PTHR13924">
    <property type="entry name" value="TRANSFORMING ACIDIC COILED-COIL CONTAINING PROTEIN 1/2"/>
    <property type="match status" value="1"/>
</dbReference>
<gene>
    <name evidence="11" type="primary">LOC100195680</name>
</gene>
<dbReference type="STRING" id="8030.ENSSSAP00000039008"/>
<feature type="region of interest" description="Disordered" evidence="8">
    <location>
        <begin position="1"/>
        <end position="37"/>
    </location>
</feature>
<keyword evidence="3" id="KW-0963">Cytoplasm</keyword>
<evidence type="ECO:0000256" key="2">
    <source>
        <dbReference type="ARBA" id="ARBA00009423"/>
    </source>
</evidence>
<keyword evidence="4" id="KW-0597">Phosphoprotein</keyword>
<dbReference type="GO" id="GO:0005856">
    <property type="term" value="C:cytoskeleton"/>
    <property type="evidence" value="ECO:0007669"/>
    <property type="project" value="UniProtKB-SubCell"/>
</dbReference>
<comment type="similarity">
    <text evidence="2">Belongs to the TACC family.</text>
</comment>
<dbReference type="PANTHER" id="PTHR13924:SF4">
    <property type="entry name" value="TRANSFORMING ACIDIC COILED-COIL-CONTAINING PROTEIN 3"/>
    <property type="match status" value="1"/>
</dbReference>
<sequence>MSSTAVNDENRGICPGRKHSNSETSCDIFSLDQPTGRPSILRQSQAENLSNKTIVKGGKVCFQTPRRDPHTKRIESPTKSLKMASIDHCTKALESLQLTTPEEVLLQKIDVPKSDVSSYPDDDMPIQSKGGYQLDFDNLDVINPFQGSGKMVLSPARPSELVETSKAIDLSEPNVIEAVSHEKMLKDFDKIETALDETLPFMPSLENSLADISADVRSTDSSVITMTKDPAIELSKADEDETVQSSVNLNPDQAVAISRDEETPLLPKGSYKFDFDDLDSVNPFQTGASKIQNSPVLGRKLPCNDPPEVEVEETAPVGKEMGPAAMVQVSQPVVLAPVQPEMRAIAPLSPAPKETSQPAEDSMPQPGEAAPNAGPVKLEFNFDDGGEIKRKPLLKRFVKRPPGLKPTEKKAVPEEKKQPLSKESPVMPAVGTDSDIPVPKGAYNFDKFDDPDFNPFGTNARMSDSIVCKVKSSLEAKGSNSVRVAASPDKVTEHVQKETAPWPLLPSAGDKISRTEPDLSATREGIDNIPQDQQLQMESCEVQDPLSGQEQKPPTEPDQPSLSTLETFELCQFEQNPQNGMSEFNEEFVPGTTFMANDFDGQMDYLEQFGSSNFKESALRKQSLYLKFDPLMRESPKKSGGPTGLNLPQPDASASRVDTQKTGAKEEVNGLKSLNPRLLDVPPPVQVVGPMTPLVQNSPMNLASTFPQPANMEDNIVEVLKYSQQDMDAAIAKIQKEVKEQEDQWKAKHDKLSWDNHEMGKIMSEFEATIAQILADKQKEKEMAQAEFTKVLQEKEQVSQDLNTMERSFSELFKRLDKYKEAIEGYKKNEEMLKKCAQDYLARIKKEEQRYQTLKVHAEQKIGLANEEIAEVRSKLKSEVSALQAQLRREQLKAQSLENSLDQKVKETEELTNLCDELIAKVQKG</sequence>
<dbReference type="Proteomes" id="UP001652741">
    <property type="component" value="Chromosome ssa01"/>
</dbReference>
<dbReference type="InterPro" id="IPR039915">
    <property type="entry name" value="TACC"/>
</dbReference>
<feature type="region of interest" description="Disordered" evidence="8">
    <location>
        <begin position="632"/>
        <end position="662"/>
    </location>
</feature>